<protein>
    <submittedName>
        <fullName evidence="2">8330_t:CDS:1</fullName>
    </submittedName>
</protein>
<feature type="compositionally biased region" description="Polar residues" evidence="1">
    <location>
        <begin position="123"/>
        <end position="135"/>
    </location>
</feature>
<keyword evidence="3" id="KW-1185">Reference proteome</keyword>
<name>A0A9N9G3N7_9GLOM</name>
<gene>
    <name evidence="2" type="ORF">DERYTH_LOCUS6406</name>
</gene>
<evidence type="ECO:0000313" key="3">
    <source>
        <dbReference type="Proteomes" id="UP000789405"/>
    </source>
</evidence>
<feature type="compositionally biased region" description="Acidic residues" evidence="1">
    <location>
        <begin position="1"/>
        <end position="14"/>
    </location>
</feature>
<organism evidence="2 3">
    <name type="scientific">Dentiscutata erythropus</name>
    <dbReference type="NCBI Taxonomy" id="1348616"/>
    <lineage>
        <taxon>Eukaryota</taxon>
        <taxon>Fungi</taxon>
        <taxon>Fungi incertae sedis</taxon>
        <taxon>Mucoromycota</taxon>
        <taxon>Glomeromycotina</taxon>
        <taxon>Glomeromycetes</taxon>
        <taxon>Diversisporales</taxon>
        <taxon>Gigasporaceae</taxon>
        <taxon>Dentiscutata</taxon>
    </lineage>
</organism>
<feature type="compositionally biased region" description="Polar residues" evidence="1">
    <location>
        <begin position="65"/>
        <end position="100"/>
    </location>
</feature>
<sequence>MEESYIEEIELDESQMDRIRQTEENQAGGYVYRDMLRKYKSRENEIVATNKLETQLTDMSEENSRSASMSKQNSRSTNMSRQTSRSTNMSRQNSRSTNADISEHEDEDNLISNMEGENKRVSEQNMSGNTDLHSTNLDKPD</sequence>
<comment type="caution">
    <text evidence="2">The sequence shown here is derived from an EMBL/GenBank/DDBJ whole genome shotgun (WGS) entry which is preliminary data.</text>
</comment>
<accession>A0A9N9G3N7</accession>
<reference evidence="2" key="1">
    <citation type="submission" date="2021-06" db="EMBL/GenBank/DDBJ databases">
        <authorList>
            <person name="Kallberg Y."/>
            <person name="Tangrot J."/>
            <person name="Rosling A."/>
        </authorList>
    </citation>
    <scope>NUCLEOTIDE SEQUENCE</scope>
    <source>
        <strain evidence="2">MA453B</strain>
    </source>
</reference>
<dbReference type="OrthoDB" id="2491829at2759"/>
<dbReference type="EMBL" id="CAJVPY010002897">
    <property type="protein sequence ID" value="CAG8575189.1"/>
    <property type="molecule type" value="Genomic_DNA"/>
</dbReference>
<evidence type="ECO:0000256" key="1">
    <source>
        <dbReference type="SAM" id="MobiDB-lite"/>
    </source>
</evidence>
<dbReference type="AlphaFoldDB" id="A0A9N9G3N7"/>
<dbReference type="Proteomes" id="UP000789405">
    <property type="component" value="Unassembled WGS sequence"/>
</dbReference>
<evidence type="ECO:0000313" key="2">
    <source>
        <dbReference type="EMBL" id="CAG8575189.1"/>
    </source>
</evidence>
<proteinExistence type="predicted"/>
<feature type="region of interest" description="Disordered" evidence="1">
    <location>
        <begin position="1"/>
        <end position="28"/>
    </location>
</feature>
<feature type="region of interest" description="Disordered" evidence="1">
    <location>
        <begin position="47"/>
        <end position="141"/>
    </location>
</feature>